<keyword evidence="3" id="KW-0274">FAD</keyword>
<dbReference type="Gene3D" id="2.40.30.10">
    <property type="entry name" value="Translation factors"/>
    <property type="match status" value="1"/>
</dbReference>
<dbReference type="InterPro" id="IPR004792">
    <property type="entry name" value="BaiN-like"/>
</dbReference>
<comment type="cofactor">
    <cofactor evidence="1">
        <name>FAD</name>
        <dbReference type="ChEBI" id="CHEBI:57692"/>
    </cofactor>
</comment>
<reference evidence="6 7" key="1">
    <citation type="submission" date="2018-10" db="EMBL/GenBank/DDBJ databases">
        <authorList>
            <person name="Chen X."/>
        </authorList>
    </citation>
    <scope>NUCLEOTIDE SEQUENCE [LARGE SCALE GENOMIC DNA]</scope>
    <source>
        <strain evidence="6 7">YIM 102668</strain>
    </source>
</reference>
<comment type="caution">
    <text evidence="6">The sequence shown here is derived from an EMBL/GenBank/DDBJ whole genome shotgun (WGS) entry which is preliminary data.</text>
</comment>
<dbReference type="Gene3D" id="3.50.50.60">
    <property type="entry name" value="FAD/NAD(P)-binding domain"/>
    <property type="match status" value="1"/>
</dbReference>
<feature type="domain" description="RsdA/BaiN/AoA(So)-like insert" evidence="5">
    <location>
        <begin position="183"/>
        <end position="343"/>
    </location>
</feature>
<dbReference type="SUPFAM" id="SSF51905">
    <property type="entry name" value="FAD/NAD(P)-binding domain"/>
    <property type="match status" value="1"/>
</dbReference>
<accession>A0A3L9MEP2</accession>
<dbReference type="EMBL" id="RDOJ01000007">
    <property type="protein sequence ID" value="RLZ10476.1"/>
    <property type="molecule type" value="Genomic_DNA"/>
</dbReference>
<dbReference type="PANTHER" id="PTHR42887:SF2">
    <property type="entry name" value="OS12G0638800 PROTEIN"/>
    <property type="match status" value="1"/>
</dbReference>
<evidence type="ECO:0000256" key="1">
    <source>
        <dbReference type="ARBA" id="ARBA00001974"/>
    </source>
</evidence>
<dbReference type="Pfam" id="PF03486">
    <property type="entry name" value="HI0933_like"/>
    <property type="match status" value="1"/>
</dbReference>
<sequence length="402" mass="45168">MGKIAIIGGGAAGYFLAANLGKELGKDTVIFEQAQMPLQKVRISGGGRCNVTHACFDPLDLVEFYPRGKKELLSVFYQFQPGDTMAWYDDRGVELKIEDDNRIFPVSNSSMSIIECLLKEVEKNKVRVNFSDGVKSINKVEDGFEIETASGIHRFENVVVTTGSTPKFWKIIKNLGHKIISPVPSLFTFNCKDPRIEGLMGISFDQVDVKIKSEKLESEGPLLITHWGFSGPGILRLSAWGALALNERGYKFDAEINFIQQSKEDVIELLNSKKNQDAKKSIYKYNPFDFPKRFWVSILQYCKINENLVFADLSKKQIEQIAKELTAAEYSINGKSTFKDEFVTAGGVDLKEVNFQTMESKLVSNLFFAGEVLNIDAITGGFNFQACWSEAYIISNKLKEIY</sequence>
<organism evidence="6 7">
    <name type="scientific">Faecalibacter macacae</name>
    <dbReference type="NCBI Taxonomy" id="1859289"/>
    <lineage>
        <taxon>Bacteria</taxon>
        <taxon>Pseudomonadati</taxon>
        <taxon>Bacteroidota</taxon>
        <taxon>Flavobacteriia</taxon>
        <taxon>Flavobacteriales</taxon>
        <taxon>Weeksellaceae</taxon>
        <taxon>Faecalibacter</taxon>
    </lineage>
</organism>
<dbReference type="Pfam" id="PF22780">
    <property type="entry name" value="HI0933_like_1st"/>
    <property type="match status" value="1"/>
</dbReference>
<dbReference type="RefSeq" id="WP_121934422.1">
    <property type="nucleotide sequence ID" value="NZ_RDOJ01000007.1"/>
</dbReference>
<evidence type="ECO:0000313" key="7">
    <source>
        <dbReference type="Proteomes" id="UP000275348"/>
    </source>
</evidence>
<keyword evidence="2" id="KW-0285">Flavoprotein</keyword>
<dbReference type="InterPro" id="IPR055178">
    <property type="entry name" value="RsdA/BaiN/AoA(So)-like_dom"/>
</dbReference>
<feature type="domain" description="RsdA/BaiN/AoA(So)-like Rossmann fold-like" evidence="4">
    <location>
        <begin position="3"/>
        <end position="394"/>
    </location>
</feature>
<dbReference type="SUPFAM" id="SSF160996">
    <property type="entry name" value="HI0933 insert domain-like"/>
    <property type="match status" value="1"/>
</dbReference>
<dbReference type="InterPro" id="IPR057661">
    <property type="entry name" value="RsdA/BaiN/AoA(So)_Rossmann"/>
</dbReference>
<evidence type="ECO:0000313" key="6">
    <source>
        <dbReference type="EMBL" id="RLZ10476.1"/>
    </source>
</evidence>
<gene>
    <name evidence="6" type="ORF">EAH69_06710</name>
</gene>
<keyword evidence="7" id="KW-1185">Reference proteome</keyword>
<dbReference type="NCBIfam" id="TIGR00275">
    <property type="entry name" value="aminoacetone oxidase family FAD-binding enzyme"/>
    <property type="match status" value="1"/>
</dbReference>
<dbReference type="InterPro" id="IPR023166">
    <property type="entry name" value="BaiN-like_dom_sf"/>
</dbReference>
<dbReference type="Proteomes" id="UP000275348">
    <property type="component" value="Unassembled WGS sequence"/>
</dbReference>
<evidence type="ECO:0000256" key="2">
    <source>
        <dbReference type="ARBA" id="ARBA00022630"/>
    </source>
</evidence>
<dbReference type="InterPro" id="IPR036188">
    <property type="entry name" value="FAD/NAD-bd_sf"/>
</dbReference>
<evidence type="ECO:0000256" key="3">
    <source>
        <dbReference type="ARBA" id="ARBA00022827"/>
    </source>
</evidence>
<proteinExistence type="predicted"/>
<dbReference type="PANTHER" id="PTHR42887">
    <property type="entry name" value="OS12G0638800 PROTEIN"/>
    <property type="match status" value="1"/>
</dbReference>
<dbReference type="AlphaFoldDB" id="A0A3L9MEP2"/>
<evidence type="ECO:0000259" key="5">
    <source>
        <dbReference type="Pfam" id="PF22780"/>
    </source>
</evidence>
<dbReference type="OrthoDB" id="9773233at2"/>
<evidence type="ECO:0000259" key="4">
    <source>
        <dbReference type="Pfam" id="PF03486"/>
    </source>
</evidence>
<dbReference type="Gene3D" id="1.10.8.260">
    <property type="entry name" value="HI0933 insert domain-like"/>
    <property type="match status" value="1"/>
</dbReference>
<name>A0A3L9MEP2_9FLAO</name>
<protein>
    <submittedName>
        <fullName evidence="6">NAD(P)/FAD-dependent oxidoreductase</fullName>
    </submittedName>
</protein>